<proteinExistence type="predicted"/>
<feature type="non-terminal residue" evidence="1">
    <location>
        <position position="40"/>
    </location>
</feature>
<evidence type="ECO:0000313" key="1">
    <source>
        <dbReference type="EMBL" id="GAH59409.1"/>
    </source>
</evidence>
<organism evidence="1">
    <name type="scientific">marine sediment metagenome</name>
    <dbReference type="NCBI Taxonomy" id="412755"/>
    <lineage>
        <taxon>unclassified sequences</taxon>
        <taxon>metagenomes</taxon>
        <taxon>ecological metagenomes</taxon>
    </lineage>
</organism>
<dbReference type="EMBL" id="BARU01016207">
    <property type="protein sequence ID" value="GAH59409.1"/>
    <property type="molecule type" value="Genomic_DNA"/>
</dbReference>
<reference evidence="1" key="1">
    <citation type="journal article" date="2014" name="Front. Microbiol.">
        <title>High frequency of phylogenetically diverse reductive dehalogenase-homologous genes in deep subseafloor sedimentary metagenomes.</title>
        <authorList>
            <person name="Kawai M."/>
            <person name="Futagami T."/>
            <person name="Toyoda A."/>
            <person name="Takaki Y."/>
            <person name="Nishi S."/>
            <person name="Hori S."/>
            <person name="Arai W."/>
            <person name="Tsubouchi T."/>
            <person name="Morono Y."/>
            <person name="Uchiyama I."/>
            <person name="Ito T."/>
            <person name="Fujiyama A."/>
            <person name="Inagaki F."/>
            <person name="Takami H."/>
        </authorList>
    </citation>
    <scope>NUCLEOTIDE SEQUENCE</scope>
    <source>
        <strain evidence="1">Expedition CK06-06</strain>
    </source>
</reference>
<feature type="non-terminal residue" evidence="1">
    <location>
        <position position="1"/>
    </location>
</feature>
<protein>
    <submittedName>
        <fullName evidence="1">Uncharacterized protein</fullName>
    </submittedName>
</protein>
<name>X1HZZ2_9ZZZZ</name>
<dbReference type="AlphaFoldDB" id="X1HZZ2"/>
<sequence>TYPIVMQTPQYRLDSLEALRNVSINAPGGGTTVLGGIADI</sequence>
<dbReference type="SUPFAM" id="SSF82714">
    <property type="entry name" value="Multidrug efflux transporter AcrB TolC docking domain, DN and DC subdomains"/>
    <property type="match status" value="1"/>
</dbReference>
<gene>
    <name evidence="1" type="ORF">S03H2_27222</name>
</gene>
<comment type="caution">
    <text evidence="1">The sequence shown here is derived from an EMBL/GenBank/DDBJ whole genome shotgun (WGS) entry which is preliminary data.</text>
</comment>
<dbReference type="InterPro" id="IPR027463">
    <property type="entry name" value="AcrB_DN_DC_subdom"/>
</dbReference>
<accession>X1HZZ2</accession>